<gene>
    <name evidence="2" type="ORF">KW502_01745</name>
</gene>
<evidence type="ECO:0000313" key="3">
    <source>
        <dbReference type="Proteomes" id="UP000719267"/>
    </source>
</evidence>
<evidence type="ECO:0008006" key="4">
    <source>
        <dbReference type="Google" id="ProtNLM"/>
    </source>
</evidence>
<keyword evidence="1" id="KW-0472">Membrane</keyword>
<organism evidence="2 3">
    <name type="scientific">Mesonia aestuariivivens</name>
    <dbReference type="NCBI Taxonomy" id="2796128"/>
    <lineage>
        <taxon>Bacteria</taxon>
        <taxon>Pseudomonadati</taxon>
        <taxon>Bacteroidota</taxon>
        <taxon>Flavobacteriia</taxon>
        <taxon>Flavobacteriales</taxon>
        <taxon>Flavobacteriaceae</taxon>
        <taxon>Mesonia</taxon>
    </lineage>
</organism>
<evidence type="ECO:0000313" key="2">
    <source>
        <dbReference type="EMBL" id="MBW2960520.1"/>
    </source>
</evidence>
<name>A0ABS6VY56_9FLAO</name>
<dbReference type="RefSeq" id="WP_219038811.1">
    <property type="nucleotide sequence ID" value="NZ_JAHWDF010000002.1"/>
</dbReference>
<proteinExistence type="predicted"/>
<protein>
    <recommendedName>
        <fullName evidence="4">Glycerophosphoryl diester phosphodiesterase membrane domain-containing protein</fullName>
    </recommendedName>
</protein>
<feature type="transmembrane region" description="Helical" evidence="1">
    <location>
        <begin position="73"/>
        <end position="93"/>
    </location>
</feature>
<comment type="caution">
    <text evidence="2">The sequence shown here is derived from an EMBL/GenBank/DDBJ whole genome shotgun (WGS) entry which is preliminary data.</text>
</comment>
<keyword evidence="3" id="KW-1185">Reference proteome</keyword>
<feature type="transmembrane region" description="Helical" evidence="1">
    <location>
        <begin position="34"/>
        <end position="53"/>
    </location>
</feature>
<dbReference type="Proteomes" id="UP000719267">
    <property type="component" value="Unassembled WGS sequence"/>
</dbReference>
<keyword evidence="1" id="KW-1133">Transmembrane helix</keyword>
<sequence length="288" mass="32952">MHKFIPFKKERELGDILSDTFKFTRENYKPLLKALVKFTGPVFLLQLFALGYYNYTTVGSSLFSNSLSGFNLGFNMVLSFLFLMLSSIAYQAFMYGTIQQCIRSYIKNDGNISIDEVSEGMSKNWSSYLGLGFGITIMISIGTMFCFLPGIYLAVPLSLVYSIRTFDELNFSETISHTFNLIKNNWWITFFTLFLMFIIVYLISMIFQIPALIYTIVKTMTVVQEGSYSDPNAFFDWVYLILTVVGSAISYVIYGILAICVAFIYFNLNEEKNHTGAYEEIDNLGKEE</sequence>
<feature type="transmembrane region" description="Helical" evidence="1">
    <location>
        <begin position="186"/>
        <end position="217"/>
    </location>
</feature>
<feature type="transmembrane region" description="Helical" evidence="1">
    <location>
        <begin position="128"/>
        <end position="155"/>
    </location>
</feature>
<evidence type="ECO:0000256" key="1">
    <source>
        <dbReference type="SAM" id="Phobius"/>
    </source>
</evidence>
<keyword evidence="1" id="KW-0812">Transmembrane</keyword>
<feature type="transmembrane region" description="Helical" evidence="1">
    <location>
        <begin position="237"/>
        <end position="266"/>
    </location>
</feature>
<reference evidence="2 3" key="1">
    <citation type="submission" date="2021-07" db="EMBL/GenBank/DDBJ databases">
        <title>Mesonia aestuariivivens sp. nov., isolated from a tidal flat.</title>
        <authorList>
            <person name="Kim Y.-O."/>
            <person name="Yoon J.-H."/>
        </authorList>
    </citation>
    <scope>NUCLEOTIDE SEQUENCE [LARGE SCALE GENOMIC DNA]</scope>
    <source>
        <strain evidence="2 3">JHPTF-M18</strain>
    </source>
</reference>
<dbReference type="EMBL" id="JAHWDF010000002">
    <property type="protein sequence ID" value="MBW2960520.1"/>
    <property type="molecule type" value="Genomic_DNA"/>
</dbReference>
<accession>A0ABS6VY56</accession>